<organism evidence="2">
    <name type="scientific">uncultured delta proteobacterium</name>
    <dbReference type="NCBI Taxonomy" id="34034"/>
    <lineage>
        <taxon>Bacteria</taxon>
        <taxon>Deltaproteobacteria</taxon>
        <taxon>environmental samples</taxon>
    </lineage>
</organism>
<feature type="transmembrane region" description="Helical" evidence="1">
    <location>
        <begin position="7"/>
        <end position="29"/>
    </location>
</feature>
<sequence length="99" mass="10793">MGKFILYTVFGTLATFAIILHLSLLPHLADLPRFANGLTVDAVLSELHSFLLTLAVSWIAWWSVSGILSLILYSLGKYTGIILFVLSLGVVFGITLLIT</sequence>
<evidence type="ECO:0000256" key="1">
    <source>
        <dbReference type="SAM" id="Phobius"/>
    </source>
</evidence>
<accession>A0A212KDL4</accession>
<name>A0A212KDL4_9DELT</name>
<reference evidence="2" key="1">
    <citation type="submission" date="2016-04" db="EMBL/GenBank/DDBJ databases">
        <authorList>
            <person name="Evans L.H."/>
            <person name="Alamgir A."/>
            <person name="Owens N."/>
            <person name="Weber N.D."/>
            <person name="Virtaneva K."/>
            <person name="Barbian K."/>
            <person name="Babar A."/>
            <person name="Rosenke K."/>
        </authorList>
    </citation>
    <scope>NUCLEOTIDE SEQUENCE</scope>
    <source>
        <strain evidence="2">86</strain>
    </source>
</reference>
<keyword evidence="1" id="KW-1133">Transmembrane helix</keyword>
<gene>
    <name evidence="2" type="ORF">KL86DPRO_50273</name>
</gene>
<feature type="transmembrane region" description="Helical" evidence="1">
    <location>
        <begin position="80"/>
        <end position="98"/>
    </location>
</feature>
<protein>
    <submittedName>
        <fullName evidence="2">Uncharacterized protein</fullName>
    </submittedName>
</protein>
<proteinExistence type="predicted"/>
<dbReference type="EMBL" id="FLUQ01000005">
    <property type="protein sequence ID" value="SBW09776.1"/>
    <property type="molecule type" value="Genomic_DNA"/>
</dbReference>
<feature type="transmembrane region" description="Helical" evidence="1">
    <location>
        <begin position="49"/>
        <end position="73"/>
    </location>
</feature>
<dbReference type="AlphaFoldDB" id="A0A212KDL4"/>
<evidence type="ECO:0000313" key="2">
    <source>
        <dbReference type="EMBL" id="SBW09776.1"/>
    </source>
</evidence>
<keyword evidence="1" id="KW-0812">Transmembrane</keyword>
<keyword evidence="1" id="KW-0472">Membrane</keyword>